<dbReference type="Pfam" id="PF23981">
    <property type="entry name" value="DUF7305"/>
    <property type="match status" value="1"/>
</dbReference>
<sequence>MRGESNESRAEEAKRDASTTVGHDRADGSTTGRNRRRGQANVLGVVLLVGMVVTGSVALLLVGAAGLDAYEASAEVDQAERSLLEFTHATHTATADGGERVPVSTGAFERGTVETSADAGRLRIVHETDSGTEELYDESLGTVRYTADGDTELAYQGGGLWRTDGAGTAAVSPPPIEYRDGTLTVPVVRVTEGQHHGTGASLDGAVRQAGPPTHIDLQRDGRSGAPATGTVRLEIESEYCDGWEREVEASVPGRVTERCTDGHPGRVQFEFGVPPRIGVVESAIIAHEIEFGSEANRTLIEGDVRTGAVDEDRVNGTVFDAGYDAPSVDAAISGMVDRCTDDDFGDLPEKVDEPGRYCVDSIDGGHTVDTSAGDIEVVVRDSIGDPTYKDELRVEGSNTLTLYVDGDLKAGGNAVIGNESDPGRTRLLLSANSTVATGTGTPALAGLLYAPDSTVTLQGDPTVDGSVVGERIVVPNNNPGVIEYDDRIAAVDFVPGSDRHLRDLDATAYDLAIEE</sequence>
<dbReference type="OrthoDB" id="148042at2157"/>
<accession>A0A1I0PI18</accession>
<feature type="transmembrane region" description="Helical" evidence="2">
    <location>
        <begin position="42"/>
        <end position="67"/>
    </location>
</feature>
<proteinExistence type="predicted"/>
<keyword evidence="2" id="KW-1133">Transmembrane helix</keyword>
<keyword evidence="2" id="KW-0472">Membrane</keyword>
<keyword evidence="2" id="KW-0812">Transmembrane</keyword>
<evidence type="ECO:0000313" key="5">
    <source>
        <dbReference type="Proteomes" id="UP000183275"/>
    </source>
</evidence>
<gene>
    <name evidence="4" type="ORF">SAMN05216285_2580</name>
</gene>
<dbReference type="InterPro" id="IPR055729">
    <property type="entry name" value="DUF7305"/>
</dbReference>
<keyword evidence="5" id="KW-1185">Reference proteome</keyword>
<dbReference type="eggNOG" id="arCOG02911">
    <property type="taxonomic scope" value="Archaea"/>
</dbReference>
<dbReference type="AlphaFoldDB" id="A0A1I0PI18"/>
<feature type="region of interest" description="Disordered" evidence="1">
    <location>
        <begin position="1"/>
        <end position="35"/>
    </location>
</feature>
<organism evidence="4 5">
    <name type="scientific">Natrinema salifodinae</name>
    <dbReference type="NCBI Taxonomy" id="1202768"/>
    <lineage>
        <taxon>Archaea</taxon>
        <taxon>Methanobacteriati</taxon>
        <taxon>Methanobacteriota</taxon>
        <taxon>Stenosarchaea group</taxon>
        <taxon>Halobacteria</taxon>
        <taxon>Halobacteriales</taxon>
        <taxon>Natrialbaceae</taxon>
        <taxon>Natrinema</taxon>
    </lineage>
</organism>
<protein>
    <submittedName>
        <fullName evidence="4">Flagellin N-terminal-like domain-containing protein</fullName>
    </submittedName>
</protein>
<feature type="compositionally biased region" description="Basic and acidic residues" evidence="1">
    <location>
        <begin position="1"/>
        <end position="27"/>
    </location>
</feature>
<feature type="domain" description="DUF7305" evidence="3">
    <location>
        <begin position="315"/>
        <end position="489"/>
    </location>
</feature>
<dbReference type="RefSeq" id="WP_049992128.1">
    <property type="nucleotide sequence ID" value="NZ_FOIS01000003.1"/>
</dbReference>
<reference evidence="5" key="1">
    <citation type="submission" date="2016-10" db="EMBL/GenBank/DDBJ databases">
        <authorList>
            <person name="Varghese N."/>
        </authorList>
    </citation>
    <scope>NUCLEOTIDE SEQUENCE [LARGE SCALE GENOMIC DNA]</scope>
    <source>
        <strain evidence="5">CGMCC 1.12284</strain>
    </source>
</reference>
<dbReference type="EMBL" id="FOIS01000003">
    <property type="protein sequence ID" value="SEW13870.1"/>
    <property type="molecule type" value="Genomic_DNA"/>
</dbReference>
<evidence type="ECO:0000256" key="2">
    <source>
        <dbReference type="SAM" id="Phobius"/>
    </source>
</evidence>
<dbReference type="Proteomes" id="UP000183275">
    <property type="component" value="Unassembled WGS sequence"/>
</dbReference>
<keyword evidence="4" id="KW-0282">Flagellum</keyword>
<dbReference type="Pfam" id="PF23960">
    <property type="entry name" value="DUF7289"/>
    <property type="match status" value="1"/>
</dbReference>
<dbReference type="STRING" id="1202768.SAMN05216285_2580"/>
<dbReference type="InterPro" id="IPR055713">
    <property type="entry name" value="DUF7289"/>
</dbReference>
<keyword evidence="4" id="KW-0969">Cilium</keyword>
<name>A0A1I0PI18_9EURY</name>
<keyword evidence="4" id="KW-0966">Cell projection</keyword>
<evidence type="ECO:0000256" key="1">
    <source>
        <dbReference type="SAM" id="MobiDB-lite"/>
    </source>
</evidence>
<evidence type="ECO:0000313" key="4">
    <source>
        <dbReference type="EMBL" id="SEW13870.1"/>
    </source>
</evidence>
<evidence type="ECO:0000259" key="3">
    <source>
        <dbReference type="Pfam" id="PF23981"/>
    </source>
</evidence>